<keyword evidence="2" id="KW-1185">Reference proteome</keyword>
<accession>A0A9Q0HG22</accession>
<comment type="caution">
    <text evidence="1">The sequence shown here is derived from an EMBL/GenBank/DDBJ whole genome shotgun (WGS) entry which is preliminary data.</text>
</comment>
<dbReference type="OrthoDB" id="1938625at2759"/>
<dbReference type="EMBL" id="JAMYWD010000007">
    <property type="protein sequence ID" value="KAJ4964601.1"/>
    <property type="molecule type" value="Genomic_DNA"/>
</dbReference>
<evidence type="ECO:0000313" key="1">
    <source>
        <dbReference type="EMBL" id="KAJ4964601.1"/>
    </source>
</evidence>
<name>A0A9Q0HG22_9MAGN</name>
<evidence type="ECO:0000313" key="2">
    <source>
        <dbReference type="Proteomes" id="UP001141806"/>
    </source>
</evidence>
<reference evidence="1" key="1">
    <citation type="journal article" date="2023" name="Plant J.">
        <title>The genome of the king protea, Protea cynaroides.</title>
        <authorList>
            <person name="Chang J."/>
            <person name="Duong T.A."/>
            <person name="Schoeman C."/>
            <person name="Ma X."/>
            <person name="Roodt D."/>
            <person name="Barker N."/>
            <person name="Li Z."/>
            <person name="Van de Peer Y."/>
            <person name="Mizrachi E."/>
        </authorList>
    </citation>
    <scope>NUCLEOTIDE SEQUENCE</scope>
    <source>
        <tissue evidence="1">Young leaves</tissue>
    </source>
</reference>
<proteinExistence type="predicted"/>
<dbReference type="Proteomes" id="UP001141806">
    <property type="component" value="Unassembled WGS sequence"/>
</dbReference>
<sequence length="112" mass="12591">MPKSEGGLGIKKIWDMNVSGILKQGWAIATKKDSLWFNGCIPGKHHLFSNIPIILEMDPKLVFGLTHGTRRVFCSMLLVIISRLGMSRPDWPLSPIIRDGDWVPHPSSPCHY</sequence>
<gene>
    <name evidence="1" type="ORF">NE237_016450</name>
</gene>
<protein>
    <submittedName>
        <fullName evidence="1">Uncharacterized protein</fullName>
    </submittedName>
</protein>
<organism evidence="1 2">
    <name type="scientific">Protea cynaroides</name>
    <dbReference type="NCBI Taxonomy" id="273540"/>
    <lineage>
        <taxon>Eukaryota</taxon>
        <taxon>Viridiplantae</taxon>
        <taxon>Streptophyta</taxon>
        <taxon>Embryophyta</taxon>
        <taxon>Tracheophyta</taxon>
        <taxon>Spermatophyta</taxon>
        <taxon>Magnoliopsida</taxon>
        <taxon>Proteales</taxon>
        <taxon>Proteaceae</taxon>
        <taxon>Protea</taxon>
    </lineage>
</organism>
<dbReference type="AlphaFoldDB" id="A0A9Q0HG22"/>